<dbReference type="GO" id="GO:0006744">
    <property type="term" value="P:ubiquinone biosynthetic process"/>
    <property type="evidence" value="ECO:0007669"/>
    <property type="project" value="InterPro"/>
</dbReference>
<dbReference type="AlphaFoldDB" id="A0AB73TX85"/>
<evidence type="ECO:0008006" key="3">
    <source>
        <dbReference type="Google" id="ProtNLM"/>
    </source>
</evidence>
<dbReference type="Proteomes" id="UP000317728">
    <property type="component" value="Chromosome"/>
</dbReference>
<evidence type="ECO:0000313" key="2">
    <source>
        <dbReference type="Proteomes" id="UP000317728"/>
    </source>
</evidence>
<dbReference type="PANTHER" id="PTHR12922:SF7">
    <property type="entry name" value="UBIQUINONE BIOSYNTHESIS PROTEIN COQ4 HOMOLOG, MITOCHONDRIAL"/>
    <property type="match status" value="1"/>
</dbReference>
<dbReference type="EMBL" id="CP041150">
    <property type="protein sequence ID" value="QDF69176.1"/>
    <property type="molecule type" value="Genomic_DNA"/>
</dbReference>
<dbReference type="RefSeq" id="WP_075908266.1">
    <property type="nucleotide sequence ID" value="NZ_CP041150.1"/>
</dbReference>
<reference evidence="1 2" key="1">
    <citation type="submission" date="2019-06" db="EMBL/GenBank/DDBJ databases">
        <title>Whole geneome sequnce of Mycobacteroides chelonae M77 isolated from bovine milk from Meghalaya, India.</title>
        <authorList>
            <person name="Vise E."/>
            <person name="Das S."/>
            <person name="Garg A."/>
            <person name="Ghatak S."/>
            <person name="Shakuntala I."/>
            <person name="Milton A.A.P."/>
            <person name="Karam A."/>
            <person name="Sanjukta R."/>
            <person name="Puro K."/>
            <person name="Sen A."/>
        </authorList>
    </citation>
    <scope>NUCLEOTIDE SEQUENCE [LARGE SCALE GENOMIC DNA]</scope>
    <source>
        <strain evidence="1 2">M77</strain>
    </source>
</reference>
<evidence type="ECO:0000313" key="1">
    <source>
        <dbReference type="EMBL" id="QDF69176.1"/>
    </source>
</evidence>
<dbReference type="InterPro" id="IPR007715">
    <property type="entry name" value="Coq4"/>
</dbReference>
<dbReference type="PANTHER" id="PTHR12922">
    <property type="entry name" value="UBIQUINONE BIOSYNTHESIS PROTEIN"/>
    <property type="match status" value="1"/>
</dbReference>
<organism evidence="1 2">
    <name type="scientific">Mycobacteroides chelonae</name>
    <name type="common">Mycobacterium chelonae</name>
    <dbReference type="NCBI Taxonomy" id="1774"/>
    <lineage>
        <taxon>Bacteria</taxon>
        <taxon>Bacillati</taxon>
        <taxon>Actinomycetota</taxon>
        <taxon>Actinomycetes</taxon>
        <taxon>Mycobacteriales</taxon>
        <taxon>Mycobacteriaceae</taxon>
        <taxon>Mycobacteroides</taxon>
    </lineage>
</organism>
<sequence length="275" mass="30872">MSISPAELPEYSNADGIVPDRATWTPWLRAWRILFDSKYHGDLYEAFLGMEVPIFARAYYQVRSHPNGRKLFKHKPNLLNVLNNKEYLASLPFGSLGHAYLSFLETNKLDAGVFGEADIIRPIAEKNNWDEDFYYMAVRGTALHDMFHTIGGYGPDVAGEIANIGFHCGQMEPAGPLKKLGMFGALTLPGATVQFKLRYYRQAVERGQRADLLMAAPWEELLEKPYLDAQEILGVSPAQTAHPQGRWTTDWTPPSLKSPTPWDYERILASGPVAA</sequence>
<proteinExistence type="predicted"/>
<protein>
    <recommendedName>
        <fullName evidence="3">Coenzyme Q (Ubiquinone) biosynthesis protein Coq4</fullName>
    </recommendedName>
</protein>
<dbReference type="Pfam" id="PF05019">
    <property type="entry name" value="Coq4"/>
    <property type="match status" value="1"/>
</dbReference>
<name>A0AB73TX85_MYCCH</name>
<accession>A0AB73TX85</accession>
<gene>
    <name evidence="1" type="ORF">FJK96_02640</name>
</gene>